<proteinExistence type="predicted"/>
<accession>A0AAD3E3D6</accession>
<evidence type="ECO:0000313" key="6">
    <source>
        <dbReference type="EMBL" id="GFR52980.1"/>
    </source>
</evidence>
<evidence type="ECO:0000256" key="3">
    <source>
        <dbReference type="ARBA" id="ARBA00022989"/>
    </source>
</evidence>
<dbReference type="AlphaFoldDB" id="A0AAD3E3D6"/>
<keyword evidence="2 5" id="KW-0812">Transmembrane</keyword>
<gene>
    <name evidence="6" type="ORF">Agub_g15669</name>
</gene>
<sequence>GSRLHALMLRRQHDALLLNAFCEIATGLLLLLRLLTPARSPMVLLMFVQILKLKLHMPDTAAHHRQVWRIIDEKTLSYRRAVPAIERLIQWAANWFMSIPGPR</sequence>
<dbReference type="InterPro" id="IPR051645">
    <property type="entry name" value="PER33/POM33_regulator"/>
</dbReference>
<dbReference type="PANTHER" id="PTHR12703:SF4">
    <property type="entry name" value="TRANSMEMBRANE PROTEIN 33"/>
    <property type="match status" value="1"/>
</dbReference>
<dbReference type="EMBL" id="BMAR01000081">
    <property type="protein sequence ID" value="GFR52980.1"/>
    <property type="molecule type" value="Genomic_DNA"/>
</dbReference>
<evidence type="ECO:0000256" key="4">
    <source>
        <dbReference type="ARBA" id="ARBA00023136"/>
    </source>
</evidence>
<evidence type="ECO:0000256" key="1">
    <source>
        <dbReference type="ARBA" id="ARBA00004141"/>
    </source>
</evidence>
<evidence type="ECO:0000313" key="7">
    <source>
        <dbReference type="Proteomes" id="UP001054857"/>
    </source>
</evidence>
<keyword evidence="4 5" id="KW-0472">Membrane</keyword>
<evidence type="ECO:0000256" key="5">
    <source>
        <dbReference type="SAM" id="Phobius"/>
    </source>
</evidence>
<evidence type="ECO:0000256" key="2">
    <source>
        <dbReference type="ARBA" id="ARBA00022692"/>
    </source>
</evidence>
<feature type="transmembrane region" description="Helical" evidence="5">
    <location>
        <begin position="16"/>
        <end position="36"/>
    </location>
</feature>
<reference evidence="6 7" key="1">
    <citation type="journal article" date="2021" name="Sci. Rep.">
        <title>Genome sequencing of the multicellular alga Astrephomene provides insights into convergent evolution of germ-soma differentiation.</title>
        <authorList>
            <person name="Yamashita S."/>
            <person name="Yamamoto K."/>
            <person name="Matsuzaki R."/>
            <person name="Suzuki S."/>
            <person name="Yamaguchi H."/>
            <person name="Hirooka S."/>
            <person name="Minakuchi Y."/>
            <person name="Miyagishima S."/>
            <person name="Kawachi M."/>
            <person name="Toyoda A."/>
            <person name="Nozaki H."/>
        </authorList>
    </citation>
    <scope>NUCLEOTIDE SEQUENCE [LARGE SCALE GENOMIC DNA]</scope>
    <source>
        <strain evidence="6 7">NIES-4017</strain>
    </source>
</reference>
<dbReference type="Proteomes" id="UP001054857">
    <property type="component" value="Unassembled WGS sequence"/>
</dbReference>
<dbReference type="GO" id="GO:0005783">
    <property type="term" value="C:endoplasmic reticulum"/>
    <property type="evidence" value="ECO:0007669"/>
    <property type="project" value="TreeGrafter"/>
</dbReference>
<organism evidence="6 7">
    <name type="scientific">Astrephomene gubernaculifera</name>
    <dbReference type="NCBI Taxonomy" id="47775"/>
    <lineage>
        <taxon>Eukaryota</taxon>
        <taxon>Viridiplantae</taxon>
        <taxon>Chlorophyta</taxon>
        <taxon>core chlorophytes</taxon>
        <taxon>Chlorophyceae</taxon>
        <taxon>CS clade</taxon>
        <taxon>Chlamydomonadales</taxon>
        <taxon>Astrephomenaceae</taxon>
        <taxon>Astrephomene</taxon>
    </lineage>
</organism>
<protein>
    <submittedName>
        <fullName evidence="6">Uncharacterized protein</fullName>
    </submittedName>
</protein>
<dbReference type="GO" id="GO:0071786">
    <property type="term" value="P:endoplasmic reticulum tubular network organization"/>
    <property type="evidence" value="ECO:0007669"/>
    <property type="project" value="TreeGrafter"/>
</dbReference>
<dbReference type="PANTHER" id="PTHR12703">
    <property type="entry name" value="TRANSMEMBRANE PROTEIN 33"/>
    <property type="match status" value="1"/>
</dbReference>
<comment type="caution">
    <text evidence="6">The sequence shown here is derived from an EMBL/GenBank/DDBJ whole genome shotgun (WGS) entry which is preliminary data.</text>
</comment>
<keyword evidence="7" id="KW-1185">Reference proteome</keyword>
<keyword evidence="3 5" id="KW-1133">Transmembrane helix</keyword>
<comment type="subcellular location">
    <subcellularLocation>
        <location evidence="1">Membrane</location>
        <topology evidence="1">Multi-pass membrane protein</topology>
    </subcellularLocation>
</comment>
<feature type="non-terminal residue" evidence="6">
    <location>
        <position position="103"/>
    </location>
</feature>
<dbReference type="GO" id="GO:0061024">
    <property type="term" value="P:membrane organization"/>
    <property type="evidence" value="ECO:0007669"/>
    <property type="project" value="TreeGrafter"/>
</dbReference>
<dbReference type="GO" id="GO:0016020">
    <property type="term" value="C:membrane"/>
    <property type="evidence" value="ECO:0007669"/>
    <property type="project" value="UniProtKB-SubCell"/>
</dbReference>
<name>A0AAD3E3D6_9CHLO</name>